<dbReference type="Proteomes" id="UP001519287">
    <property type="component" value="Unassembled WGS sequence"/>
</dbReference>
<dbReference type="RefSeq" id="WP_209974350.1">
    <property type="nucleotide sequence ID" value="NZ_JAGGLB010000016.1"/>
</dbReference>
<dbReference type="Gene3D" id="1.20.5.1930">
    <property type="match status" value="1"/>
</dbReference>
<dbReference type="SMART" id="SM00387">
    <property type="entry name" value="HATPase_c"/>
    <property type="match status" value="1"/>
</dbReference>
<dbReference type="PANTHER" id="PTHR24421:SF60">
    <property type="entry name" value="SENSOR HISTIDINE KINASE COMP"/>
    <property type="match status" value="1"/>
</dbReference>
<gene>
    <name evidence="8" type="ORF">J2Z66_004533</name>
</gene>
<feature type="transmembrane region" description="Helical" evidence="6">
    <location>
        <begin position="64"/>
        <end position="83"/>
    </location>
</feature>
<dbReference type="InterPro" id="IPR005467">
    <property type="entry name" value="His_kinase_dom"/>
</dbReference>
<evidence type="ECO:0000256" key="5">
    <source>
        <dbReference type="ARBA" id="ARBA00023012"/>
    </source>
</evidence>
<evidence type="ECO:0000256" key="2">
    <source>
        <dbReference type="ARBA" id="ARBA00022741"/>
    </source>
</evidence>
<dbReference type="InterPro" id="IPR050482">
    <property type="entry name" value="Sensor_HK_TwoCompSys"/>
</dbReference>
<evidence type="ECO:0000313" key="9">
    <source>
        <dbReference type="Proteomes" id="UP001519287"/>
    </source>
</evidence>
<accession>A0ABS4IZB8</accession>
<keyword evidence="4" id="KW-0067">ATP-binding</keyword>
<keyword evidence="1" id="KW-0808">Transferase</keyword>
<evidence type="ECO:0000256" key="6">
    <source>
        <dbReference type="SAM" id="Phobius"/>
    </source>
</evidence>
<comment type="caution">
    <text evidence="8">The sequence shown here is derived from an EMBL/GenBank/DDBJ whole genome shotgun (WGS) entry which is preliminary data.</text>
</comment>
<evidence type="ECO:0000256" key="3">
    <source>
        <dbReference type="ARBA" id="ARBA00022777"/>
    </source>
</evidence>
<keyword evidence="9" id="KW-1185">Reference proteome</keyword>
<proteinExistence type="predicted"/>
<dbReference type="SUPFAM" id="SSF55874">
    <property type="entry name" value="ATPase domain of HSP90 chaperone/DNA topoisomerase II/histidine kinase"/>
    <property type="match status" value="1"/>
</dbReference>
<keyword evidence="6" id="KW-1133">Transmembrane helix</keyword>
<evidence type="ECO:0000313" key="8">
    <source>
        <dbReference type="EMBL" id="MBP1992916.1"/>
    </source>
</evidence>
<dbReference type="Pfam" id="PF02518">
    <property type="entry name" value="HATPase_c"/>
    <property type="match status" value="1"/>
</dbReference>
<feature type="transmembrane region" description="Helical" evidence="6">
    <location>
        <begin position="6"/>
        <end position="24"/>
    </location>
</feature>
<evidence type="ECO:0000256" key="1">
    <source>
        <dbReference type="ARBA" id="ARBA00022679"/>
    </source>
</evidence>
<dbReference type="InterPro" id="IPR003594">
    <property type="entry name" value="HATPase_dom"/>
</dbReference>
<feature type="transmembrane region" description="Helical" evidence="6">
    <location>
        <begin position="36"/>
        <end position="58"/>
    </location>
</feature>
<dbReference type="PANTHER" id="PTHR24421">
    <property type="entry name" value="NITRATE/NITRITE SENSOR PROTEIN NARX-RELATED"/>
    <property type="match status" value="1"/>
</dbReference>
<name>A0ABS4IZB8_9BACL</name>
<dbReference type="EMBL" id="JAGGLB010000016">
    <property type="protein sequence ID" value="MBP1992916.1"/>
    <property type="molecule type" value="Genomic_DNA"/>
</dbReference>
<sequence length="475" mass="54590">MDDEYTSLFILFLPISFAYLIASNQLYDIGLVVRRFVYAGMIAVVPCGIFAAANAVAFPNDTDLKHLMFTFLLPVILLSVVLYSMEYMTTKFEGFLFPRKFILNSALKKISKSLGAISSFRDLKDIVLVDIVNTLEVMGGAIVIKFQDEMETILEGDMNKKEVEQLVASGAFEEHAFYTCIEINHHEEYTAYLIMTRKKTNTLLGKEELQWLNLIISYLAVSMENVHLIRKMTSKLQQLASQLPDEQAAQDIQWFRKLMFELQEEERIRIATDLHDTTMQDLFFLKRRFVDLLEKYIMNQEDKDHLNNIINFIELINTGLRQSCFELHPHLLQEVGLILTVQRLLEKESYHCPFTIEFTGDKAFAIENRDLVTKKHIFRIVQELLNNAKKHSQATEVQFRMTVETGFFCLSYEDDGVGFAESSTPPSKPFKLTGIGMEQVKSRVLFLGGDIELHSKLTGGVHFRITIPMKEVQAL</sequence>
<keyword evidence="6" id="KW-0812">Transmembrane</keyword>
<reference evidence="8 9" key="1">
    <citation type="submission" date="2021-03" db="EMBL/GenBank/DDBJ databases">
        <title>Genomic Encyclopedia of Type Strains, Phase IV (KMG-IV): sequencing the most valuable type-strain genomes for metagenomic binning, comparative biology and taxonomic classification.</title>
        <authorList>
            <person name="Goeker M."/>
        </authorList>
    </citation>
    <scope>NUCLEOTIDE SEQUENCE [LARGE SCALE GENOMIC DNA]</scope>
    <source>
        <strain evidence="8 9">DSM 26048</strain>
    </source>
</reference>
<feature type="domain" description="Histidine kinase" evidence="7">
    <location>
        <begin position="377"/>
        <end position="471"/>
    </location>
</feature>
<keyword evidence="2" id="KW-0547">Nucleotide-binding</keyword>
<organism evidence="8 9">
    <name type="scientific">Paenibacillus eucommiae</name>
    <dbReference type="NCBI Taxonomy" id="1355755"/>
    <lineage>
        <taxon>Bacteria</taxon>
        <taxon>Bacillati</taxon>
        <taxon>Bacillota</taxon>
        <taxon>Bacilli</taxon>
        <taxon>Bacillales</taxon>
        <taxon>Paenibacillaceae</taxon>
        <taxon>Paenibacillus</taxon>
    </lineage>
</organism>
<dbReference type="PROSITE" id="PS50109">
    <property type="entry name" value="HIS_KIN"/>
    <property type="match status" value="1"/>
</dbReference>
<dbReference type="GO" id="GO:0016301">
    <property type="term" value="F:kinase activity"/>
    <property type="evidence" value="ECO:0007669"/>
    <property type="project" value="UniProtKB-KW"/>
</dbReference>
<keyword evidence="6" id="KW-0472">Membrane</keyword>
<protein>
    <submittedName>
        <fullName evidence="8">Signal transduction histidine kinase</fullName>
    </submittedName>
</protein>
<dbReference type="CDD" id="cd16917">
    <property type="entry name" value="HATPase_UhpB-NarQ-NarX-like"/>
    <property type="match status" value="1"/>
</dbReference>
<evidence type="ECO:0000256" key="4">
    <source>
        <dbReference type="ARBA" id="ARBA00022840"/>
    </source>
</evidence>
<keyword evidence="3 8" id="KW-0418">Kinase</keyword>
<keyword evidence="5" id="KW-0902">Two-component regulatory system</keyword>
<dbReference type="InterPro" id="IPR036890">
    <property type="entry name" value="HATPase_C_sf"/>
</dbReference>
<evidence type="ECO:0000259" key="7">
    <source>
        <dbReference type="PROSITE" id="PS50109"/>
    </source>
</evidence>
<dbReference type="Gene3D" id="3.30.565.10">
    <property type="entry name" value="Histidine kinase-like ATPase, C-terminal domain"/>
    <property type="match status" value="1"/>
</dbReference>